<gene>
    <name evidence="4" type="ORF">ACFPM7_02600</name>
</gene>
<keyword evidence="5" id="KW-1185">Reference proteome</keyword>
<evidence type="ECO:0000313" key="5">
    <source>
        <dbReference type="Proteomes" id="UP001596157"/>
    </source>
</evidence>
<keyword evidence="2" id="KW-0812">Transmembrane</keyword>
<accession>A0ABW0EHZ6</accession>
<feature type="domain" description="DUF5667" evidence="3">
    <location>
        <begin position="127"/>
        <end position="198"/>
    </location>
</feature>
<sequence length="378" mass="38174">MVHSDGPQRGRPDGGEPSEEPSDDAIIALLADLAPPTAPDRGERARMRERVLAGMAKPTPVPRTPSPRPPRAGRAPRGRRTAGAAARPTDEPRRGFGTRGRVAVAAVAVLALVFSLGGMSLLLARDALPGDALYGIKRTGEAASLGLTFGDEDRAFKHLEFATARVTELETLTQRYADPADAPLESYLSALSDLDDDAAAGSRALIPVAALGDSALLGTLGEWAELQRDRLGALPLPTGATAQRDVSVALLERIAARTGALATRLACTEITSGGADDIGPLPATAACVPRPTAGSSADPTTPAVTPPGAPVPTAAPTSAPGGASTPGGPEPTGPTTGVTTRPPTAPVTTTPGATTTSDPLPPLPVPTIDVLPLPGLGG</sequence>
<feature type="compositionally biased region" description="Low complexity" evidence="1">
    <location>
        <begin position="24"/>
        <end position="35"/>
    </location>
</feature>
<evidence type="ECO:0000259" key="3">
    <source>
        <dbReference type="Pfam" id="PF18915"/>
    </source>
</evidence>
<dbReference type="InterPro" id="IPR043725">
    <property type="entry name" value="DUF5667"/>
</dbReference>
<feature type="compositionally biased region" description="Basic and acidic residues" evidence="1">
    <location>
        <begin position="40"/>
        <end position="51"/>
    </location>
</feature>
<evidence type="ECO:0000313" key="4">
    <source>
        <dbReference type="EMBL" id="MFC5285928.1"/>
    </source>
</evidence>
<feature type="compositionally biased region" description="Low complexity" evidence="1">
    <location>
        <begin position="311"/>
        <end position="357"/>
    </location>
</feature>
<name>A0ABW0EHZ6_9PSEU</name>
<proteinExistence type="predicted"/>
<comment type="caution">
    <text evidence="4">The sequence shown here is derived from an EMBL/GenBank/DDBJ whole genome shotgun (WGS) entry which is preliminary data.</text>
</comment>
<keyword evidence="2" id="KW-1133">Transmembrane helix</keyword>
<reference evidence="5" key="1">
    <citation type="journal article" date="2019" name="Int. J. Syst. Evol. Microbiol.">
        <title>The Global Catalogue of Microorganisms (GCM) 10K type strain sequencing project: providing services to taxonomists for standard genome sequencing and annotation.</title>
        <authorList>
            <consortium name="The Broad Institute Genomics Platform"/>
            <consortium name="The Broad Institute Genome Sequencing Center for Infectious Disease"/>
            <person name="Wu L."/>
            <person name="Ma J."/>
        </authorList>
    </citation>
    <scope>NUCLEOTIDE SEQUENCE [LARGE SCALE GENOMIC DNA]</scope>
    <source>
        <strain evidence="5">CCUG 59778</strain>
    </source>
</reference>
<feature type="compositionally biased region" description="Pro residues" evidence="1">
    <location>
        <begin position="59"/>
        <end position="70"/>
    </location>
</feature>
<feature type="region of interest" description="Disordered" evidence="1">
    <location>
        <begin position="289"/>
        <end position="378"/>
    </location>
</feature>
<dbReference type="Pfam" id="PF18915">
    <property type="entry name" value="DUF5667"/>
    <property type="match status" value="1"/>
</dbReference>
<protein>
    <submittedName>
        <fullName evidence="4">DUF5667 domain-containing protein</fullName>
    </submittedName>
</protein>
<evidence type="ECO:0000256" key="2">
    <source>
        <dbReference type="SAM" id="Phobius"/>
    </source>
</evidence>
<dbReference type="Proteomes" id="UP001596157">
    <property type="component" value="Unassembled WGS sequence"/>
</dbReference>
<dbReference type="RefSeq" id="WP_378243316.1">
    <property type="nucleotide sequence ID" value="NZ_JBHSKF010000001.1"/>
</dbReference>
<keyword evidence="2" id="KW-0472">Membrane</keyword>
<evidence type="ECO:0000256" key="1">
    <source>
        <dbReference type="SAM" id="MobiDB-lite"/>
    </source>
</evidence>
<feature type="region of interest" description="Disordered" evidence="1">
    <location>
        <begin position="1"/>
        <end position="95"/>
    </location>
</feature>
<dbReference type="EMBL" id="JBHSKF010000001">
    <property type="protein sequence ID" value="MFC5285928.1"/>
    <property type="molecule type" value="Genomic_DNA"/>
</dbReference>
<feature type="compositionally biased region" description="Basic and acidic residues" evidence="1">
    <location>
        <begin position="1"/>
        <end position="14"/>
    </location>
</feature>
<organism evidence="4 5">
    <name type="scientific">Actinokineospora guangxiensis</name>
    <dbReference type="NCBI Taxonomy" id="1490288"/>
    <lineage>
        <taxon>Bacteria</taxon>
        <taxon>Bacillati</taxon>
        <taxon>Actinomycetota</taxon>
        <taxon>Actinomycetes</taxon>
        <taxon>Pseudonocardiales</taxon>
        <taxon>Pseudonocardiaceae</taxon>
        <taxon>Actinokineospora</taxon>
    </lineage>
</organism>
<feature type="transmembrane region" description="Helical" evidence="2">
    <location>
        <begin position="102"/>
        <end position="124"/>
    </location>
</feature>